<dbReference type="Gene3D" id="1.10.1130.10">
    <property type="entry name" value="Flavocytochrome C3, Chain A"/>
    <property type="match status" value="1"/>
</dbReference>
<feature type="domain" description="Cytochrome c-552/4" evidence="1">
    <location>
        <begin position="38"/>
        <end position="104"/>
    </location>
</feature>
<name>A0A9X3IXP3_9BACT</name>
<dbReference type="SUPFAM" id="SSF48695">
    <property type="entry name" value="Multiheme cytochromes"/>
    <property type="match status" value="1"/>
</dbReference>
<organism evidence="2 3">
    <name type="scientific">Nannocystis pusilla</name>
    <dbReference type="NCBI Taxonomy" id="889268"/>
    <lineage>
        <taxon>Bacteria</taxon>
        <taxon>Pseudomonadati</taxon>
        <taxon>Myxococcota</taxon>
        <taxon>Polyangia</taxon>
        <taxon>Nannocystales</taxon>
        <taxon>Nannocystaceae</taxon>
        <taxon>Nannocystis</taxon>
    </lineage>
</organism>
<comment type="caution">
    <text evidence="2">The sequence shown here is derived from an EMBL/GenBank/DDBJ whole genome shotgun (WGS) entry which is preliminary data.</text>
</comment>
<dbReference type="Proteomes" id="UP001150924">
    <property type="component" value="Unassembled WGS sequence"/>
</dbReference>
<evidence type="ECO:0000313" key="2">
    <source>
        <dbReference type="EMBL" id="MCY1007195.1"/>
    </source>
</evidence>
<keyword evidence="3" id="KW-1185">Reference proteome</keyword>
<reference evidence="2" key="1">
    <citation type="submission" date="2022-11" db="EMBL/GenBank/DDBJ databases">
        <title>Minimal conservation of predation-associated metabolite biosynthetic gene clusters underscores biosynthetic potential of Myxococcota including descriptions for ten novel species: Archangium lansinium sp. nov., Myxococcus landrumus sp. nov., Nannocystis bai.</title>
        <authorList>
            <person name="Ahearne A."/>
            <person name="Stevens C."/>
            <person name="Phillips K."/>
        </authorList>
    </citation>
    <scope>NUCLEOTIDE SEQUENCE</scope>
    <source>
        <strain evidence="2">Na p29</strain>
    </source>
</reference>
<gene>
    <name evidence="2" type="ORF">OV079_16855</name>
</gene>
<evidence type="ECO:0000259" key="1">
    <source>
        <dbReference type="Pfam" id="PF13435"/>
    </source>
</evidence>
<dbReference type="InterPro" id="IPR023155">
    <property type="entry name" value="Cyt_c-552/4"/>
</dbReference>
<dbReference type="RefSeq" id="WP_267769785.1">
    <property type="nucleotide sequence ID" value="NZ_JAPNKE010000002.1"/>
</dbReference>
<proteinExistence type="predicted"/>
<dbReference type="Pfam" id="PF13435">
    <property type="entry name" value="Cytochrome_C554"/>
    <property type="match status" value="1"/>
</dbReference>
<dbReference type="EMBL" id="JAPNKE010000002">
    <property type="protein sequence ID" value="MCY1007195.1"/>
    <property type="molecule type" value="Genomic_DNA"/>
</dbReference>
<sequence length="341" mass="37027">MGPRRLLVLLAALLPACDERRAPSAREAAATWLPREDECAACHGEIADAWARSRHHAAFTNADFQRAYAREPTPFCRECHAPEHARLPASEADALGVGCLACHGGPATIVTGAARTGSDAPHGLRRDPSFATHTCARCHEFDFPEGSGRAPGTMMQTTMREHRASAHADRSCADCHMPGADHGFASTRDPAAMQRALEVLARRDGDALALDLRTRDVGHAFPTGDLFRRLAVHAALVDADGRELARDVRYLARHFVPRHHPDGRLRHDADLPVADDRIHGAARVRLELRPAGPGGAAELVWRIDLERVDARDPDRPETSTIADTIRLAEGRLPPITPASSP</sequence>
<dbReference type="InterPro" id="IPR036280">
    <property type="entry name" value="Multihaem_cyt_sf"/>
</dbReference>
<dbReference type="AlphaFoldDB" id="A0A9X3IXP3"/>
<accession>A0A9X3IXP3</accession>
<protein>
    <submittedName>
        <fullName evidence="2">Multiheme c-type cytochrome</fullName>
    </submittedName>
</protein>
<evidence type="ECO:0000313" key="3">
    <source>
        <dbReference type="Proteomes" id="UP001150924"/>
    </source>
</evidence>